<evidence type="ECO:0000256" key="3">
    <source>
        <dbReference type="ARBA" id="ARBA00023015"/>
    </source>
</evidence>
<dbReference type="InterPro" id="IPR005158">
    <property type="entry name" value="BTAD"/>
</dbReference>
<dbReference type="SMART" id="SM00862">
    <property type="entry name" value="Trans_reg_C"/>
    <property type="match status" value="1"/>
</dbReference>
<evidence type="ECO:0000256" key="1">
    <source>
        <dbReference type="ARBA" id="ARBA00005820"/>
    </source>
</evidence>
<evidence type="ECO:0000256" key="2">
    <source>
        <dbReference type="ARBA" id="ARBA00023012"/>
    </source>
</evidence>
<feature type="domain" description="OmpR/PhoB-type" evidence="8">
    <location>
        <begin position="1"/>
        <end position="115"/>
    </location>
</feature>
<dbReference type="Gene3D" id="1.25.40.10">
    <property type="entry name" value="Tetratricopeptide repeat domain"/>
    <property type="match status" value="1"/>
</dbReference>
<accession>A0A0L8L3F3</accession>
<dbReference type="PANTHER" id="PTHR35807">
    <property type="entry name" value="TRANSCRIPTIONAL REGULATOR REDD-RELATED"/>
    <property type="match status" value="1"/>
</dbReference>
<keyword evidence="3" id="KW-0805">Transcription regulation</keyword>
<dbReference type="InterPro" id="IPR001867">
    <property type="entry name" value="OmpR/PhoB-type_DNA-bd"/>
</dbReference>
<evidence type="ECO:0000256" key="4">
    <source>
        <dbReference type="ARBA" id="ARBA00023125"/>
    </source>
</evidence>
<evidence type="ECO:0000256" key="7">
    <source>
        <dbReference type="SAM" id="Coils"/>
    </source>
</evidence>
<dbReference type="SMART" id="SM01043">
    <property type="entry name" value="BTAD"/>
    <property type="match status" value="1"/>
</dbReference>
<dbReference type="SUPFAM" id="SSF48452">
    <property type="entry name" value="TPR-like"/>
    <property type="match status" value="1"/>
</dbReference>
<dbReference type="GO" id="GO:0003677">
    <property type="term" value="F:DNA binding"/>
    <property type="evidence" value="ECO:0007669"/>
    <property type="project" value="UniProtKB-UniRule"/>
</dbReference>
<keyword evidence="10" id="KW-1185">Reference proteome</keyword>
<dbReference type="PANTHER" id="PTHR35807:SF1">
    <property type="entry name" value="TRANSCRIPTIONAL REGULATOR REDD"/>
    <property type="match status" value="1"/>
</dbReference>
<dbReference type="PROSITE" id="PS51755">
    <property type="entry name" value="OMPR_PHOB"/>
    <property type="match status" value="1"/>
</dbReference>
<dbReference type="PATRIC" id="fig|67356.5.peg.5682"/>
<dbReference type="AlphaFoldDB" id="A0A0L8L3F3"/>
<protein>
    <recommendedName>
        <fullName evidence="8">OmpR/PhoB-type domain-containing protein</fullName>
    </recommendedName>
</protein>
<dbReference type="OrthoDB" id="4336084at2"/>
<dbReference type="InterPro" id="IPR011990">
    <property type="entry name" value="TPR-like_helical_dom_sf"/>
</dbReference>
<dbReference type="STRING" id="67356.AQJ84_39615"/>
<evidence type="ECO:0000313" key="9">
    <source>
        <dbReference type="EMBL" id="KOG32624.1"/>
    </source>
</evidence>
<dbReference type="GO" id="GO:0000160">
    <property type="term" value="P:phosphorelay signal transduction system"/>
    <property type="evidence" value="ECO:0007669"/>
    <property type="project" value="UniProtKB-KW"/>
</dbReference>
<keyword evidence="7" id="KW-0175">Coiled coil</keyword>
<feature type="DNA-binding region" description="OmpR/PhoB-type" evidence="6">
    <location>
        <begin position="1"/>
        <end position="115"/>
    </location>
</feature>
<sequence length="366" mass="40166">MQFRMLGLVEVRDEQSGLRILPTGAKQRALLGALVVKAGHNVSGQRLIDELWGEHPPANAANALQVHVARLRRLLSGLKYQDIEQPAQHTQHTQSVQPVPRPWIVTTSRGYTLQLAPVETDAACFQQLTDKARRVLPEDPGQAGELLRRALSLWRGPALEGSVLGDICAGKAAQLEEHRLSALELLYDAHLRTGRHGEITGELVELTVDHPLRERFHDLLMVALYRCGRQAEALGVYDRARSHMVRELGVEPGPALRGLMEAILHHDPALAAAPLTRPPGPPRAAASRSEASWAAKASWAQAPWGEAGSAQAEVRADDAVLPLGEEIARLQCRIERLQQEQNQLLRRFNELTASTTRRVSAGSGLL</sequence>
<dbReference type="Gene3D" id="1.10.10.10">
    <property type="entry name" value="Winged helix-like DNA-binding domain superfamily/Winged helix DNA-binding domain"/>
    <property type="match status" value="1"/>
</dbReference>
<gene>
    <name evidence="9" type="ORF">ADK37_26520</name>
</gene>
<dbReference type="CDD" id="cd15831">
    <property type="entry name" value="BTAD"/>
    <property type="match status" value="1"/>
</dbReference>
<dbReference type="RefSeq" id="WP_030038860.1">
    <property type="nucleotide sequence ID" value="NZ_KL575589.1"/>
</dbReference>
<evidence type="ECO:0000256" key="5">
    <source>
        <dbReference type="ARBA" id="ARBA00023163"/>
    </source>
</evidence>
<dbReference type="InterPro" id="IPR036388">
    <property type="entry name" value="WH-like_DNA-bd_sf"/>
</dbReference>
<dbReference type="Pfam" id="PF00486">
    <property type="entry name" value="Trans_reg_C"/>
    <property type="match status" value="1"/>
</dbReference>
<dbReference type="InterPro" id="IPR051677">
    <property type="entry name" value="AfsR-DnrI-RedD_regulator"/>
</dbReference>
<dbReference type="eggNOG" id="COG3629">
    <property type="taxonomic scope" value="Bacteria"/>
</dbReference>
<dbReference type="EMBL" id="LGUS01000182">
    <property type="protein sequence ID" value="KOG32624.1"/>
    <property type="molecule type" value="Genomic_DNA"/>
</dbReference>
<dbReference type="SUPFAM" id="SSF46894">
    <property type="entry name" value="C-terminal effector domain of the bipartite response regulators"/>
    <property type="match status" value="1"/>
</dbReference>
<name>A0A0L8L3F3_9ACTN</name>
<keyword evidence="5" id="KW-0804">Transcription</keyword>
<keyword evidence="2" id="KW-0902">Two-component regulatory system</keyword>
<keyword evidence="4 6" id="KW-0238">DNA-binding</keyword>
<proteinExistence type="inferred from homology"/>
<feature type="coiled-coil region" evidence="7">
    <location>
        <begin position="327"/>
        <end position="354"/>
    </location>
</feature>
<dbReference type="Proteomes" id="UP000037251">
    <property type="component" value="Unassembled WGS sequence"/>
</dbReference>
<evidence type="ECO:0000313" key="10">
    <source>
        <dbReference type="Proteomes" id="UP000037251"/>
    </source>
</evidence>
<evidence type="ECO:0000256" key="6">
    <source>
        <dbReference type="PROSITE-ProRule" id="PRU01091"/>
    </source>
</evidence>
<dbReference type="InterPro" id="IPR016032">
    <property type="entry name" value="Sig_transdc_resp-reg_C-effctor"/>
</dbReference>
<comment type="similarity">
    <text evidence="1">Belongs to the AfsR/DnrI/RedD regulatory family.</text>
</comment>
<evidence type="ECO:0000259" key="8">
    <source>
        <dbReference type="PROSITE" id="PS51755"/>
    </source>
</evidence>
<comment type="caution">
    <text evidence="9">The sequence shown here is derived from an EMBL/GenBank/DDBJ whole genome shotgun (WGS) entry which is preliminary data.</text>
</comment>
<dbReference type="Pfam" id="PF03704">
    <property type="entry name" value="BTAD"/>
    <property type="match status" value="1"/>
</dbReference>
<dbReference type="GO" id="GO:0006355">
    <property type="term" value="P:regulation of DNA-templated transcription"/>
    <property type="evidence" value="ECO:0007669"/>
    <property type="project" value="InterPro"/>
</dbReference>
<reference evidence="10" key="1">
    <citation type="submission" date="2015-07" db="EMBL/GenBank/DDBJ databases">
        <authorList>
            <person name="Ju K.-S."/>
            <person name="Doroghazi J.R."/>
            <person name="Metcalf W.W."/>
        </authorList>
    </citation>
    <scope>NUCLEOTIDE SEQUENCE [LARGE SCALE GENOMIC DNA]</scope>
    <source>
        <strain evidence="10">NRRL 2290</strain>
    </source>
</reference>
<organism evidence="9 10">
    <name type="scientific">Streptomyces resistomycificus</name>
    <dbReference type="NCBI Taxonomy" id="67356"/>
    <lineage>
        <taxon>Bacteria</taxon>
        <taxon>Bacillati</taxon>
        <taxon>Actinomycetota</taxon>
        <taxon>Actinomycetes</taxon>
        <taxon>Kitasatosporales</taxon>
        <taxon>Streptomycetaceae</taxon>
        <taxon>Streptomyces</taxon>
        <taxon>Streptomyces aurantiacus group</taxon>
    </lineage>
</organism>